<feature type="compositionally biased region" description="Low complexity" evidence="1">
    <location>
        <begin position="787"/>
        <end position="797"/>
    </location>
</feature>
<reference evidence="3" key="2">
    <citation type="submission" date="2015-01" db="EMBL/GenBank/DDBJ databases">
        <title>Evolutionary Origins and Diversification of the Mycorrhizal Mutualists.</title>
        <authorList>
            <consortium name="DOE Joint Genome Institute"/>
            <consortium name="Mycorrhizal Genomics Consortium"/>
            <person name="Kohler A."/>
            <person name="Kuo A."/>
            <person name="Nagy L.G."/>
            <person name="Floudas D."/>
            <person name="Copeland A."/>
            <person name="Barry K.W."/>
            <person name="Cichocki N."/>
            <person name="Veneault-Fourrey C."/>
            <person name="LaButti K."/>
            <person name="Lindquist E.A."/>
            <person name="Lipzen A."/>
            <person name="Lundell T."/>
            <person name="Morin E."/>
            <person name="Murat C."/>
            <person name="Riley R."/>
            <person name="Ohm R."/>
            <person name="Sun H."/>
            <person name="Tunlid A."/>
            <person name="Henrissat B."/>
            <person name="Grigoriev I.V."/>
            <person name="Hibbett D.S."/>
            <person name="Martin F."/>
        </authorList>
    </citation>
    <scope>NUCLEOTIDE SEQUENCE [LARGE SCALE GENOMIC DNA]</scope>
    <source>
        <strain evidence="3">441</strain>
    </source>
</reference>
<feature type="region of interest" description="Disordered" evidence="1">
    <location>
        <begin position="309"/>
        <end position="345"/>
    </location>
</feature>
<keyword evidence="3" id="KW-1185">Reference proteome</keyword>
<reference evidence="2 3" key="1">
    <citation type="submission" date="2014-04" db="EMBL/GenBank/DDBJ databases">
        <authorList>
            <consortium name="DOE Joint Genome Institute"/>
            <person name="Kuo A."/>
            <person name="Kohler A."/>
            <person name="Costa M.D."/>
            <person name="Nagy L.G."/>
            <person name="Floudas D."/>
            <person name="Copeland A."/>
            <person name="Barry K.W."/>
            <person name="Cichocki N."/>
            <person name="Veneault-Fourrey C."/>
            <person name="LaButti K."/>
            <person name="Lindquist E.A."/>
            <person name="Lipzen A."/>
            <person name="Lundell T."/>
            <person name="Morin E."/>
            <person name="Murat C."/>
            <person name="Sun H."/>
            <person name="Tunlid A."/>
            <person name="Henrissat B."/>
            <person name="Grigoriev I.V."/>
            <person name="Hibbett D.S."/>
            <person name="Martin F."/>
            <person name="Nordberg H.P."/>
            <person name="Cantor M.N."/>
            <person name="Hua S.X."/>
        </authorList>
    </citation>
    <scope>NUCLEOTIDE SEQUENCE [LARGE SCALE GENOMIC DNA]</scope>
    <source>
        <strain evidence="2 3">441</strain>
    </source>
</reference>
<organism evidence="2 3">
    <name type="scientific">Pisolithus microcarpus 441</name>
    <dbReference type="NCBI Taxonomy" id="765257"/>
    <lineage>
        <taxon>Eukaryota</taxon>
        <taxon>Fungi</taxon>
        <taxon>Dikarya</taxon>
        <taxon>Basidiomycota</taxon>
        <taxon>Agaricomycotina</taxon>
        <taxon>Agaricomycetes</taxon>
        <taxon>Agaricomycetidae</taxon>
        <taxon>Boletales</taxon>
        <taxon>Sclerodermatineae</taxon>
        <taxon>Pisolithaceae</taxon>
        <taxon>Pisolithus</taxon>
    </lineage>
</organism>
<feature type="region of interest" description="Disordered" evidence="1">
    <location>
        <begin position="646"/>
        <end position="819"/>
    </location>
</feature>
<feature type="region of interest" description="Disordered" evidence="1">
    <location>
        <begin position="110"/>
        <end position="147"/>
    </location>
</feature>
<gene>
    <name evidence="2" type="ORF">PISMIDRAFT_26437</name>
</gene>
<dbReference type="STRING" id="765257.A0A0C9ZX68"/>
<feature type="region of interest" description="Disordered" evidence="1">
    <location>
        <begin position="387"/>
        <end position="442"/>
    </location>
</feature>
<feature type="compositionally biased region" description="Pro residues" evidence="1">
    <location>
        <begin position="498"/>
        <end position="512"/>
    </location>
</feature>
<name>A0A0C9ZX68_9AGAM</name>
<feature type="region of interest" description="Disordered" evidence="1">
    <location>
        <begin position="48"/>
        <end position="97"/>
    </location>
</feature>
<evidence type="ECO:0000313" key="3">
    <source>
        <dbReference type="Proteomes" id="UP000054018"/>
    </source>
</evidence>
<dbReference type="HOGENOM" id="CLU_014992_0_0_1"/>
<feature type="compositionally biased region" description="Basic and acidic residues" evidence="1">
    <location>
        <begin position="475"/>
        <end position="497"/>
    </location>
</feature>
<dbReference type="AlphaFoldDB" id="A0A0C9ZX68"/>
<dbReference type="Proteomes" id="UP000054018">
    <property type="component" value="Unassembled WGS sequence"/>
</dbReference>
<proteinExistence type="predicted"/>
<feature type="region of interest" description="Disordered" evidence="1">
    <location>
        <begin position="223"/>
        <end position="292"/>
    </location>
</feature>
<evidence type="ECO:0000256" key="1">
    <source>
        <dbReference type="SAM" id="MobiDB-lite"/>
    </source>
</evidence>
<feature type="compositionally biased region" description="Basic and acidic residues" evidence="1">
    <location>
        <begin position="647"/>
        <end position="657"/>
    </location>
</feature>
<feature type="compositionally biased region" description="Basic and acidic residues" evidence="1">
    <location>
        <begin position="266"/>
        <end position="292"/>
    </location>
</feature>
<dbReference type="OrthoDB" id="2564267at2759"/>
<evidence type="ECO:0000313" key="2">
    <source>
        <dbReference type="EMBL" id="KIK30674.1"/>
    </source>
</evidence>
<accession>A0A0C9ZX68</accession>
<feature type="region of interest" description="Disordered" evidence="1">
    <location>
        <begin position="835"/>
        <end position="876"/>
    </location>
</feature>
<feature type="region of interest" description="Disordered" evidence="1">
    <location>
        <begin position="475"/>
        <end position="514"/>
    </location>
</feature>
<sequence>MKPAPFSRLQLAAALIEYDNDPSNPETPCRFAQDSAIFAHLRRNPRRSKDYLGVTVPSEAGSDPAQKKLRGSLGALRNPFESADDDDEAPDHGGLEVDLTSWGLDAFIDRDKKGKGKGKAHAEGLPNPHPAPLQGQSVGANGETARTRGARSMSMGTLNDFGVGGAFLEADQGSGPDSLGRLHSPMDLERTELAQLPLQRRRASTHALIEGLPVQPPLHSVPFPSASVRSLSPGPEETLRPGSSRLDLQGGHARTRSSISLGSKFLSRDPNEETIERGVERSPSSDRASRFGYRTDHGRTVSIASVGNLAPNSVSADDNPFTVRPPSPSRSSRFDPKVRSRPASTELVGAQVVTDEVESGARRDRPYSTVELLRPKVLVMPSPLQTTVPRQVPQPQPVVRPRDGFVTSTDGPPLPPGVRSARPPSQLELSGPPVASNSFTPNPRASLSLSQLAFRNTLVVGGQRDISFSDIDRYLPRAEQEGEQVKFDDEKEEEKESPPPASIPLPPPPPPTEIELKRPAGKLYGWSLIDNLEHRKAEMKQKARVFTGDDRPSMMIRGQMRRSSTLIDPTTLGGPPSQNLSTVTQSLSRRDSNGPLVNLNGEKLPVLDNSASEGYLPKTRSVFGVDTIWDREMAKLKEIEAQEQAEAEEKSAREQARDKKKKISGKSKTVDSNVSGSAPFPSVRGSVISTVPPTLPLIQASTASRPPILGEGESDMESNDDDDGPLRRVLGQTEKAADQWVAESSDEDDDGPRRTTGVGPRYPVKPKAIRHVPAGNEDSEEDLPLVATAARAARRATQLPPPKLLDDDDDEDKPLSSVLSEGKLRLQSCSLDNLAIDGRPDDDDDQPLGLRASRVSVAPFAPPTLAGDNEDDDKPLAFHPEQQRRTQYQMLARMQQQQQQQMVMQAHMTNSVYYGAPGMMGSGFFAPPMAPMMMGSMPIPPPSPPPPHDPAKFGRVDRWRRDVAVEGSE</sequence>
<dbReference type="EMBL" id="KN833686">
    <property type="protein sequence ID" value="KIK30674.1"/>
    <property type="molecule type" value="Genomic_DNA"/>
</dbReference>
<feature type="compositionally biased region" description="Acidic residues" evidence="1">
    <location>
        <begin position="712"/>
        <end position="723"/>
    </location>
</feature>
<protein>
    <submittedName>
        <fullName evidence="2">Unplaced genomic scaffold scaffold_2, whole genome shotgun sequence</fullName>
    </submittedName>
</protein>